<proteinExistence type="predicted"/>
<evidence type="ECO:0000256" key="5">
    <source>
        <dbReference type="PROSITE-ProRule" id="PRU00070"/>
    </source>
</evidence>
<comment type="subcellular location">
    <subcellularLocation>
        <location evidence="5">Nucleus</location>
    </subcellularLocation>
</comment>
<dbReference type="Proteomes" id="UP001054945">
    <property type="component" value="Unassembled WGS sequence"/>
</dbReference>
<evidence type="ECO:0000256" key="4">
    <source>
        <dbReference type="ARBA" id="ARBA00023242"/>
    </source>
</evidence>
<dbReference type="GO" id="GO:0000978">
    <property type="term" value="F:RNA polymerase II cis-regulatory region sequence-specific DNA binding"/>
    <property type="evidence" value="ECO:0007669"/>
    <property type="project" value="TreeGrafter"/>
</dbReference>
<dbReference type="SUPFAM" id="SSF82927">
    <property type="entry name" value="Cysteine-rich DNA binding domain, (DM domain)"/>
    <property type="match status" value="1"/>
</dbReference>
<dbReference type="InterPro" id="IPR026607">
    <property type="entry name" value="DMRT"/>
</dbReference>
<dbReference type="Gene3D" id="4.10.1040.10">
    <property type="entry name" value="DM DNA-binding domain"/>
    <property type="match status" value="1"/>
</dbReference>
<sequence length="110" mass="12638">MEQRINSILANQEATTTQQQQQNHQLQDEDEEEYDEETDCDDEQASSPSRAEANQPGMSQGPGGETKTKKQLRNPKCARCRNHGRINDVKNHKRYCEFKICDCPKVHTDC</sequence>
<feature type="compositionally biased region" description="Low complexity" evidence="6">
    <location>
        <begin position="9"/>
        <end position="25"/>
    </location>
</feature>
<evidence type="ECO:0000259" key="7">
    <source>
        <dbReference type="PROSITE" id="PS50809"/>
    </source>
</evidence>
<protein>
    <recommendedName>
        <fullName evidence="7">DM domain-containing protein</fullName>
    </recommendedName>
</protein>
<evidence type="ECO:0000313" key="8">
    <source>
        <dbReference type="EMBL" id="GIX79206.1"/>
    </source>
</evidence>
<keyword evidence="1 5" id="KW-0479">Metal-binding</keyword>
<dbReference type="GO" id="GO:0005634">
    <property type="term" value="C:nucleus"/>
    <property type="evidence" value="ECO:0007669"/>
    <property type="project" value="UniProtKB-SubCell"/>
</dbReference>
<keyword evidence="2 5" id="KW-0862">Zinc</keyword>
<name>A0AAV4N558_CAEEX</name>
<dbReference type="Pfam" id="PF00751">
    <property type="entry name" value="DM"/>
    <property type="match status" value="1"/>
</dbReference>
<dbReference type="EMBL" id="BPLR01020475">
    <property type="protein sequence ID" value="GIX79206.1"/>
    <property type="molecule type" value="Genomic_DNA"/>
</dbReference>
<dbReference type="InterPro" id="IPR001275">
    <property type="entry name" value="DM_DNA-bd"/>
</dbReference>
<feature type="compositionally biased region" description="Acidic residues" evidence="6">
    <location>
        <begin position="28"/>
        <end position="44"/>
    </location>
</feature>
<dbReference type="GO" id="GO:0007548">
    <property type="term" value="P:sex differentiation"/>
    <property type="evidence" value="ECO:0007669"/>
    <property type="project" value="TreeGrafter"/>
</dbReference>
<feature type="domain" description="DM" evidence="7">
    <location>
        <begin position="77"/>
        <end position="110"/>
    </location>
</feature>
<dbReference type="PANTHER" id="PTHR12322:SF53">
    <property type="entry name" value="DOUBLESEX-MAB RELATED 11E"/>
    <property type="match status" value="1"/>
</dbReference>
<evidence type="ECO:0000256" key="2">
    <source>
        <dbReference type="ARBA" id="ARBA00022833"/>
    </source>
</evidence>
<accession>A0AAV4N558</accession>
<organism evidence="8 9">
    <name type="scientific">Caerostris extrusa</name>
    <name type="common">Bark spider</name>
    <name type="synonym">Caerostris bankana</name>
    <dbReference type="NCBI Taxonomy" id="172846"/>
    <lineage>
        <taxon>Eukaryota</taxon>
        <taxon>Metazoa</taxon>
        <taxon>Ecdysozoa</taxon>
        <taxon>Arthropoda</taxon>
        <taxon>Chelicerata</taxon>
        <taxon>Arachnida</taxon>
        <taxon>Araneae</taxon>
        <taxon>Araneomorphae</taxon>
        <taxon>Entelegynae</taxon>
        <taxon>Araneoidea</taxon>
        <taxon>Araneidae</taxon>
        <taxon>Caerostris</taxon>
    </lineage>
</organism>
<keyword evidence="4 5" id="KW-0539">Nucleus</keyword>
<reference evidence="8 9" key="1">
    <citation type="submission" date="2021-06" db="EMBL/GenBank/DDBJ databases">
        <title>Caerostris extrusa draft genome.</title>
        <authorList>
            <person name="Kono N."/>
            <person name="Arakawa K."/>
        </authorList>
    </citation>
    <scope>NUCLEOTIDE SEQUENCE [LARGE SCALE GENOMIC DNA]</scope>
</reference>
<dbReference type="InterPro" id="IPR036407">
    <property type="entry name" value="DM_DNA-bd_sf"/>
</dbReference>
<dbReference type="PROSITE" id="PS50809">
    <property type="entry name" value="DM_2"/>
    <property type="match status" value="1"/>
</dbReference>
<keyword evidence="3 5" id="KW-0238">DNA-binding</keyword>
<evidence type="ECO:0000256" key="6">
    <source>
        <dbReference type="SAM" id="MobiDB-lite"/>
    </source>
</evidence>
<keyword evidence="9" id="KW-1185">Reference proteome</keyword>
<evidence type="ECO:0000313" key="9">
    <source>
        <dbReference type="Proteomes" id="UP001054945"/>
    </source>
</evidence>
<dbReference type="GO" id="GO:0000981">
    <property type="term" value="F:DNA-binding transcription factor activity, RNA polymerase II-specific"/>
    <property type="evidence" value="ECO:0007669"/>
    <property type="project" value="TreeGrafter"/>
</dbReference>
<comment type="caution">
    <text evidence="8">The sequence shown here is derived from an EMBL/GenBank/DDBJ whole genome shotgun (WGS) entry which is preliminary data.</text>
</comment>
<evidence type="ECO:0000256" key="1">
    <source>
        <dbReference type="ARBA" id="ARBA00022723"/>
    </source>
</evidence>
<gene>
    <name evidence="8" type="ORF">CEXT_711611</name>
</gene>
<dbReference type="PANTHER" id="PTHR12322">
    <property type="entry name" value="DOUBLESEX AND MAB-3 RELATED TRANSCRIPTION FACTOR DMRT"/>
    <property type="match status" value="1"/>
</dbReference>
<feature type="region of interest" description="Disordered" evidence="6">
    <location>
        <begin position="1"/>
        <end position="74"/>
    </location>
</feature>
<dbReference type="AlphaFoldDB" id="A0AAV4N558"/>
<dbReference type="GO" id="GO:0046872">
    <property type="term" value="F:metal ion binding"/>
    <property type="evidence" value="ECO:0007669"/>
    <property type="project" value="UniProtKB-KW"/>
</dbReference>
<feature type="DNA-binding region" description="DM" evidence="5">
    <location>
        <begin position="77"/>
        <end position="110"/>
    </location>
</feature>
<evidence type="ECO:0000256" key="3">
    <source>
        <dbReference type="ARBA" id="ARBA00023125"/>
    </source>
</evidence>